<dbReference type="Pfam" id="PF14759">
    <property type="entry name" value="Reductase_C"/>
    <property type="match status" value="1"/>
</dbReference>
<dbReference type="InterPro" id="IPR017941">
    <property type="entry name" value="Rieske_2Fe-2S"/>
</dbReference>
<keyword evidence="7" id="KW-0408">Iron</keyword>
<dbReference type="GO" id="GO:0046872">
    <property type="term" value="F:metal ion binding"/>
    <property type="evidence" value="ECO:0007669"/>
    <property type="project" value="UniProtKB-KW"/>
</dbReference>
<reference evidence="11" key="1">
    <citation type="submission" date="2015-09" db="EMBL/GenBank/DDBJ databases">
        <authorList>
            <person name="Sai Rama Sridatta P."/>
        </authorList>
    </citation>
    <scope>NUCLEOTIDE SEQUENCE [LARGE SCALE GENOMIC DNA]</scope>
</reference>
<evidence type="ECO:0000259" key="9">
    <source>
        <dbReference type="PROSITE" id="PS51296"/>
    </source>
</evidence>
<keyword evidence="4" id="KW-0479">Metal-binding</keyword>
<dbReference type="Gene3D" id="3.30.390.30">
    <property type="match status" value="1"/>
</dbReference>
<dbReference type="AlphaFoldDB" id="A0A4W6F512"/>
<reference evidence="10" key="3">
    <citation type="submission" date="2025-09" db="UniProtKB">
        <authorList>
            <consortium name="Ensembl"/>
        </authorList>
    </citation>
    <scope>IDENTIFICATION</scope>
</reference>
<dbReference type="Proteomes" id="UP000314980">
    <property type="component" value="Unassembled WGS sequence"/>
</dbReference>
<name>A0A4W6F512_LATCA</name>
<evidence type="ECO:0000256" key="5">
    <source>
        <dbReference type="ARBA" id="ARBA00022827"/>
    </source>
</evidence>
<protein>
    <submittedName>
        <fullName evidence="10">Apoptosis inducing factor mitochondria associated 5</fullName>
    </submittedName>
</protein>
<dbReference type="Ensembl" id="ENSLCAT00010046861.1">
    <property type="protein sequence ID" value="ENSLCAP00010045749.1"/>
    <property type="gene ID" value="ENSLCAG00010021264.1"/>
</dbReference>
<evidence type="ECO:0000256" key="3">
    <source>
        <dbReference type="ARBA" id="ARBA00022714"/>
    </source>
</evidence>
<dbReference type="Gene3D" id="2.102.10.10">
    <property type="entry name" value="Rieske [2Fe-2S] iron-sulphur domain"/>
    <property type="match status" value="1"/>
</dbReference>
<dbReference type="PROSITE" id="PS51296">
    <property type="entry name" value="RIESKE"/>
    <property type="match status" value="1"/>
</dbReference>
<evidence type="ECO:0000256" key="2">
    <source>
        <dbReference type="ARBA" id="ARBA00022630"/>
    </source>
</evidence>
<dbReference type="InterPro" id="IPR050446">
    <property type="entry name" value="FAD-oxidoreductase/Apoptosis"/>
</dbReference>
<evidence type="ECO:0000256" key="4">
    <source>
        <dbReference type="ARBA" id="ARBA00022723"/>
    </source>
</evidence>
<keyword evidence="3" id="KW-0001">2Fe-2S</keyword>
<dbReference type="CDD" id="cd03478">
    <property type="entry name" value="Rieske_AIFL_N"/>
    <property type="match status" value="1"/>
</dbReference>
<evidence type="ECO:0000256" key="8">
    <source>
        <dbReference type="ARBA" id="ARBA00023014"/>
    </source>
</evidence>
<dbReference type="InterPro" id="IPR023753">
    <property type="entry name" value="FAD/NAD-binding_dom"/>
</dbReference>
<dbReference type="GO" id="GO:0016651">
    <property type="term" value="F:oxidoreductase activity, acting on NAD(P)H"/>
    <property type="evidence" value="ECO:0007669"/>
    <property type="project" value="TreeGrafter"/>
</dbReference>
<dbReference type="FunCoup" id="A0A4W6F512">
    <property type="interactions" value="143"/>
</dbReference>
<proteinExistence type="inferred from homology"/>
<dbReference type="Gene3D" id="3.50.50.60">
    <property type="entry name" value="FAD/NAD(P)-binding domain"/>
    <property type="match status" value="2"/>
</dbReference>
<keyword evidence="5" id="KW-0274">FAD</keyword>
<dbReference type="InterPro" id="IPR028202">
    <property type="entry name" value="Reductase_C"/>
</dbReference>
<dbReference type="SUPFAM" id="SSF55424">
    <property type="entry name" value="FAD/NAD-linked reductases, dimerisation (C-terminal) domain"/>
    <property type="match status" value="1"/>
</dbReference>
<dbReference type="SUPFAM" id="SSF51905">
    <property type="entry name" value="FAD/NAD(P)-binding domain"/>
    <property type="match status" value="1"/>
</dbReference>
<dbReference type="PRINTS" id="PR00368">
    <property type="entry name" value="FADPNR"/>
</dbReference>
<sequence>VVCLESDLQDGQMMEVEVGHRSVLLTRTEGKISAIGNQCTHYGAPLSKGVISGHRVRCPWHGSCFNVHTGDLEECPGMDCLPRHKVQTRQTDIELIMKFTFMQEKRIKNMGAAVPGVTHTILLLGGGAASLMCAETLRQEYYSGRIIMVTRDELLPYDKTRLSKVMNVESDSILLRRMEFFHQYDIEVWLRKEALSVDTDKKTISFDDGSVQSYDQLLISTGCRAKGLDVPGMKLDNVKMLETPEDMLSEKNVKFYMNDNVTEVKGVNGKVKEVVLKSGKVIPADVLIVGIGIIPNSEFLRGSNIQMDAKNFVPVDKYMRTNIPNVYCGGDVATFPLAMANNKRVNIGHWQMAQAHGRIAALNMLNKQTELNSVPFYWTVLLGKTIRYAGYGEGYTEIVMKGNFEDRKFLALYIKNDEVIAAASLNYDPAVSAVAERFTAGKVITKEEAQYVNLSFRPCLSLILGGLSIRSQ</sequence>
<evidence type="ECO:0000256" key="1">
    <source>
        <dbReference type="ARBA" id="ARBA00006442"/>
    </source>
</evidence>
<dbReference type="InterPro" id="IPR036922">
    <property type="entry name" value="Rieske_2Fe-2S_sf"/>
</dbReference>
<keyword evidence="2" id="KW-0285">Flavoprotein</keyword>
<keyword evidence="11" id="KW-1185">Reference proteome</keyword>
<dbReference type="SUPFAM" id="SSF50022">
    <property type="entry name" value="ISP domain"/>
    <property type="match status" value="1"/>
</dbReference>
<dbReference type="InterPro" id="IPR036188">
    <property type="entry name" value="FAD/NAD-bd_sf"/>
</dbReference>
<dbReference type="InParanoid" id="A0A4W6F512"/>
<comment type="similarity">
    <text evidence="1">Belongs to the FAD-dependent oxidoreductase family.</text>
</comment>
<keyword evidence="8" id="KW-0411">Iron-sulfur</keyword>
<evidence type="ECO:0000313" key="10">
    <source>
        <dbReference type="Ensembl" id="ENSLCAP00010045749.1"/>
    </source>
</evidence>
<evidence type="ECO:0000256" key="7">
    <source>
        <dbReference type="ARBA" id="ARBA00023004"/>
    </source>
</evidence>
<dbReference type="Pfam" id="PF00355">
    <property type="entry name" value="Rieske"/>
    <property type="match status" value="1"/>
</dbReference>
<dbReference type="PANTHER" id="PTHR43557:SF9">
    <property type="entry name" value="APOPTOSIS-INDUCING FACTOR 3-LIKE"/>
    <property type="match status" value="1"/>
</dbReference>
<dbReference type="Pfam" id="PF07992">
    <property type="entry name" value="Pyr_redox_2"/>
    <property type="match status" value="1"/>
</dbReference>
<organism evidence="10 11">
    <name type="scientific">Lates calcarifer</name>
    <name type="common">Barramundi</name>
    <name type="synonym">Holocentrus calcarifer</name>
    <dbReference type="NCBI Taxonomy" id="8187"/>
    <lineage>
        <taxon>Eukaryota</taxon>
        <taxon>Metazoa</taxon>
        <taxon>Chordata</taxon>
        <taxon>Craniata</taxon>
        <taxon>Vertebrata</taxon>
        <taxon>Euteleostomi</taxon>
        <taxon>Actinopterygii</taxon>
        <taxon>Neopterygii</taxon>
        <taxon>Teleostei</taxon>
        <taxon>Neoteleostei</taxon>
        <taxon>Acanthomorphata</taxon>
        <taxon>Carangaria</taxon>
        <taxon>Carangaria incertae sedis</taxon>
        <taxon>Centropomidae</taxon>
        <taxon>Lates</taxon>
    </lineage>
</organism>
<dbReference type="GeneTree" id="ENSGT00940000166421"/>
<evidence type="ECO:0000256" key="6">
    <source>
        <dbReference type="ARBA" id="ARBA00023002"/>
    </source>
</evidence>
<accession>A0A4W6F512</accession>
<feature type="domain" description="Rieske" evidence="9">
    <location>
        <begin position="1"/>
        <end position="95"/>
    </location>
</feature>
<dbReference type="PANTHER" id="PTHR43557">
    <property type="entry name" value="APOPTOSIS-INDUCING FACTOR 1"/>
    <property type="match status" value="1"/>
</dbReference>
<keyword evidence="6" id="KW-0560">Oxidoreductase</keyword>
<reference evidence="10" key="2">
    <citation type="submission" date="2025-08" db="UniProtKB">
        <authorList>
            <consortium name="Ensembl"/>
        </authorList>
    </citation>
    <scope>IDENTIFICATION</scope>
</reference>
<dbReference type="InterPro" id="IPR016156">
    <property type="entry name" value="FAD/NAD-linked_Rdtase_dimer_sf"/>
</dbReference>
<dbReference type="GO" id="GO:0005737">
    <property type="term" value="C:cytoplasm"/>
    <property type="evidence" value="ECO:0007669"/>
    <property type="project" value="TreeGrafter"/>
</dbReference>
<dbReference type="GO" id="GO:0051537">
    <property type="term" value="F:2 iron, 2 sulfur cluster binding"/>
    <property type="evidence" value="ECO:0007669"/>
    <property type="project" value="UniProtKB-KW"/>
</dbReference>
<evidence type="ECO:0000313" key="11">
    <source>
        <dbReference type="Proteomes" id="UP000314980"/>
    </source>
</evidence>
<dbReference type="STRING" id="8187.ENSLCAP00010045749"/>